<protein>
    <recommendedName>
        <fullName evidence="7">Amidohydrolase</fullName>
    </recommendedName>
</protein>
<evidence type="ECO:0000313" key="5">
    <source>
        <dbReference type="EMBL" id="GAA0721119.1"/>
    </source>
</evidence>
<evidence type="ECO:0000256" key="1">
    <source>
        <dbReference type="SAM" id="MobiDB-lite"/>
    </source>
</evidence>
<evidence type="ECO:0000313" key="6">
    <source>
        <dbReference type="Proteomes" id="UP001501523"/>
    </source>
</evidence>
<accession>A0ABN1ITK7</accession>
<dbReference type="InterPro" id="IPR032466">
    <property type="entry name" value="Metal_Hydrolase"/>
</dbReference>
<dbReference type="Proteomes" id="UP001501523">
    <property type="component" value="Unassembled WGS sequence"/>
</dbReference>
<feature type="chain" id="PRO_5046926222" description="Amidohydrolase" evidence="2">
    <location>
        <begin position="24"/>
        <end position="843"/>
    </location>
</feature>
<dbReference type="PANTHER" id="PTHR43135:SF3">
    <property type="entry name" value="ALPHA-D-RIBOSE 1-METHYLPHOSPHONATE 5-TRIPHOSPHATE DIPHOSPHATASE"/>
    <property type="match status" value="1"/>
</dbReference>
<dbReference type="InterPro" id="IPR051781">
    <property type="entry name" value="Metallo-dep_Hydrolase"/>
</dbReference>
<dbReference type="InterPro" id="IPR008979">
    <property type="entry name" value="Galactose-bd-like_sf"/>
</dbReference>
<dbReference type="Gene3D" id="2.30.40.10">
    <property type="entry name" value="Urease, subunit C, domain 1"/>
    <property type="match status" value="1"/>
</dbReference>
<feature type="signal peptide" evidence="2">
    <location>
        <begin position="1"/>
        <end position="23"/>
    </location>
</feature>
<dbReference type="RefSeq" id="WP_343792787.1">
    <property type="nucleotide sequence ID" value="NZ_BAAAEU010000024.1"/>
</dbReference>
<feature type="compositionally biased region" description="Low complexity" evidence="1">
    <location>
        <begin position="250"/>
        <end position="264"/>
    </location>
</feature>
<dbReference type="InterPro" id="IPR006680">
    <property type="entry name" value="Amidohydro-rel"/>
</dbReference>
<gene>
    <name evidence="5" type="ORF">GCM10009105_31160</name>
</gene>
<keyword evidence="2" id="KW-0732">Signal</keyword>
<sequence>MKPVLGIALAVFGSLCLDGSVLADTDLQQTLERANYRADSATLATHHDALKTAYQKAAAHDAQGAYDFALSAYLLADVDADSSHASVLLREAEDALAASPANAADEAETAALLGLVYGAEIGLHPIKGMWLGPKASAALERARKTAPGNPRVQLFLGISSYMTPSTFGGDRKRAHEEFAAALSAFDTFKSTGQVHADWGRARAHAWLGAALADDGDASGARREYAAALTEAPDYVWVKDRLLPKLGGSGATADASARPSAANPATMPPGNGFALHDVRVFDGARVLAKANVIVREGRIEAVGADVAIPADLPIIEGRGKTVLPGLIDAHVHTWGDARRDALRFGVTTELDMFTDWHTLVAAKKQRASLARTDQADEWSSGTLVTAPKGHGTEYGMTIPTLDKATDASAFVDARVKEGSDYIKIILDDGSAYGPDVHIPTLSADEVGAVIAAAHHGDKLAVIHVATEKAARLAIEDGVDGLAHVFMDKPAGEDIVELAKRRHPFVIATLAVTASIAGADAGRDLRDDPRMKPMLSAGQYDMLGQPFPHTHPAFLNNALTSVGRLHTAGVPILAGTDAGNPGTAHGASLHGELALLVKAGLTPVEALGAATALPARSFHLDDRGRIARGMRADLVLVDGDPTTDITATRAIRTIWKNGYAIDRTLKDEDKPALATGSVAPTDPLVSDFDGDAIASRFGSWSTTTDAIMGGVSAASMHLAAGGAEGSKGALEVAGEVKSGAPFPWAGVMFNVGEQPMQPIDFSSRKEIVFWTKGDDRDYSVLLFSGTAASGIPRMQPFHAGTEWKQVRVPLAAFAGGDPARLRAIGFTAGGATGAFGFLIDRVEIR</sequence>
<keyword evidence="6" id="KW-1185">Reference proteome</keyword>
<dbReference type="Gene3D" id="3.30.110.90">
    <property type="entry name" value="Amidohydrolase"/>
    <property type="match status" value="1"/>
</dbReference>
<feature type="domain" description="NADH:ubiquinone oxidoreductase intermediate-associated protein 30" evidence="4">
    <location>
        <begin position="694"/>
        <end position="812"/>
    </location>
</feature>
<reference evidence="5 6" key="1">
    <citation type="journal article" date="2019" name="Int. J. Syst. Evol. Microbiol.">
        <title>The Global Catalogue of Microorganisms (GCM) 10K type strain sequencing project: providing services to taxonomists for standard genome sequencing and annotation.</title>
        <authorList>
            <consortium name="The Broad Institute Genomics Platform"/>
            <consortium name="The Broad Institute Genome Sequencing Center for Infectious Disease"/>
            <person name="Wu L."/>
            <person name="Ma J."/>
        </authorList>
    </citation>
    <scope>NUCLEOTIDE SEQUENCE [LARGE SCALE GENOMIC DNA]</scope>
    <source>
        <strain evidence="5 6">JCM 15421</strain>
    </source>
</reference>
<dbReference type="Gene3D" id="2.60.120.430">
    <property type="entry name" value="Galactose-binding lectin"/>
    <property type="match status" value="1"/>
</dbReference>
<name>A0ABN1ITK7_9GAMM</name>
<dbReference type="Gene3D" id="3.40.50.10910">
    <property type="entry name" value="Amidohydrolase"/>
    <property type="match status" value="1"/>
</dbReference>
<feature type="region of interest" description="Disordered" evidence="1">
    <location>
        <begin position="248"/>
        <end position="267"/>
    </location>
</feature>
<dbReference type="Pfam" id="PF01979">
    <property type="entry name" value="Amidohydro_1"/>
    <property type="match status" value="1"/>
</dbReference>
<comment type="caution">
    <text evidence="5">The sequence shown here is derived from an EMBL/GenBank/DDBJ whole genome shotgun (WGS) entry which is preliminary data.</text>
</comment>
<dbReference type="InterPro" id="IPR011990">
    <property type="entry name" value="TPR-like_helical_dom_sf"/>
</dbReference>
<evidence type="ECO:0000259" key="3">
    <source>
        <dbReference type="Pfam" id="PF01979"/>
    </source>
</evidence>
<proteinExistence type="predicted"/>
<dbReference type="SUPFAM" id="SSF51338">
    <property type="entry name" value="Composite domain of metallo-dependent hydrolases"/>
    <property type="match status" value="1"/>
</dbReference>
<dbReference type="PANTHER" id="PTHR43135">
    <property type="entry name" value="ALPHA-D-RIBOSE 1-METHYLPHOSPHONATE 5-TRIPHOSPHATE DIPHOSPHATASE"/>
    <property type="match status" value="1"/>
</dbReference>
<dbReference type="SUPFAM" id="SSF51556">
    <property type="entry name" value="Metallo-dependent hydrolases"/>
    <property type="match status" value="1"/>
</dbReference>
<dbReference type="Gene3D" id="1.20.58.520">
    <property type="entry name" value="Amidohydrolase"/>
    <property type="match status" value="1"/>
</dbReference>
<evidence type="ECO:0000256" key="2">
    <source>
        <dbReference type="SAM" id="SignalP"/>
    </source>
</evidence>
<evidence type="ECO:0008006" key="7">
    <source>
        <dbReference type="Google" id="ProtNLM"/>
    </source>
</evidence>
<dbReference type="Pfam" id="PF08547">
    <property type="entry name" value="CIA30"/>
    <property type="match status" value="1"/>
</dbReference>
<dbReference type="SUPFAM" id="SSF49785">
    <property type="entry name" value="Galactose-binding domain-like"/>
    <property type="match status" value="1"/>
</dbReference>
<dbReference type="InterPro" id="IPR013857">
    <property type="entry name" value="NADH-UbQ_OxRdtase-assoc_prot30"/>
</dbReference>
<evidence type="ECO:0000259" key="4">
    <source>
        <dbReference type="Pfam" id="PF08547"/>
    </source>
</evidence>
<organism evidence="5 6">
    <name type="scientific">Dokdonella soli</name>
    <dbReference type="NCBI Taxonomy" id="529810"/>
    <lineage>
        <taxon>Bacteria</taxon>
        <taxon>Pseudomonadati</taxon>
        <taxon>Pseudomonadota</taxon>
        <taxon>Gammaproteobacteria</taxon>
        <taxon>Lysobacterales</taxon>
        <taxon>Rhodanobacteraceae</taxon>
        <taxon>Dokdonella</taxon>
    </lineage>
</organism>
<dbReference type="EMBL" id="BAAAEU010000024">
    <property type="protein sequence ID" value="GAA0721119.1"/>
    <property type="molecule type" value="Genomic_DNA"/>
</dbReference>
<feature type="domain" description="Amidohydrolase-related" evidence="3">
    <location>
        <begin position="320"/>
        <end position="654"/>
    </location>
</feature>
<dbReference type="Gene3D" id="1.25.40.10">
    <property type="entry name" value="Tetratricopeptide repeat domain"/>
    <property type="match status" value="1"/>
</dbReference>
<dbReference type="InterPro" id="IPR011059">
    <property type="entry name" value="Metal-dep_hydrolase_composite"/>
</dbReference>